<dbReference type="EMBL" id="OU898279">
    <property type="protein sequence ID" value="CAG9832552.1"/>
    <property type="molecule type" value="Genomic_DNA"/>
</dbReference>
<dbReference type="InterPro" id="IPR038606">
    <property type="entry name" value="To_sf"/>
</dbReference>
<evidence type="ECO:0000256" key="2">
    <source>
        <dbReference type="ARBA" id="ARBA00023108"/>
    </source>
</evidence>
<dbReference type="Proteomes" id="UP001153709">
    <property type="component" value="Chromosome 4"/>
</dbReference>
<keyword evidence="1 4" id="KW-0732">Signal</keyword>
<dbReference type="InterPro" id="IPR010562">
    <property type="entry name" value="Haemolymph_juvenile_hormone-bd"/>
</dbReference>
<dbReference type="Gene3D" id="3.15.10.30">
    <property type="entry name" value="Haemolymph juvenile hormone binding protein"/>
    <property type="match status" value="1"/>
</dbReference>
<protein>
    <submittedName>
        <fullName evidence="5">Uncharacterized protein</fullName>
    </submittedName>
</protein>
<reference evidence="5" key="1">
    <citation type="submission" date="2022-01" db="EMBL/GenBank/DDBJ databases">
        <authorList>
            <person name="King R."/>
        </authorList>
    </citation>
    <scope>NUCLEOTIDE SEQUENCE</scope>
</reference>
<dbReference type="AlphaFoldDB" id="A0A9N9XBI4"/>
<gene>
    <name evidence="5" type="ORF">DIABBA_LOCUS6019</name>
</gene>
<dbReference type="FunFam" id="3.15.10.30:FF:000001">
    <property type="entry name" value="Takeout-like protein 1"/>
    <property type="match status" value="1"/>
</dbReference>
<dbReference type="SMART" id="SM00700">
    <property type="entry name" value="JHBP"/>
    <property type="match status" value="1"/>
</dbReference>
<dbReference type="GO" id="GO:0007623">
    <property type="term" value="P:circadian rhythm"/>
    <property type="evidence" value="ECO:0007669"/>
    <property type="project" value="UniProtKB-ARBA"/>
</dbReference>
<dbReference type="PANTHER" id="PTHR11008">
    <property type="entry name" value="PROTEIN TAKEOUT-LIKE PROTEIN"/>
    <property type="match status" value="1"/>
</dbReference>
<name>A0A9N9XBI4_DIABA</name>
<evidence type="ECO:0000256" key="1">
    <source>
        <dbReference type="ARBA" id="ARBA00022729"/>
    </source>
</evidence>
<evidence type="ECO:0000313" key="5">
    <source>
        <dbReference type="EMBL" id="CAG9832552.1"/>
    </source>
</evidence>
<keyword evidence="2" id="KW-0090">Biological rhythms</keyword>
<dbReference type="PANTHER" id="PTHR11008:SF14">
    <property type="entry name" value="CIRCADIAN CLOCK-CONTROLLED PROTEIN-LIKE PROTEIN"/>
    <property type="match status" value="1"/>
</dbReference>
<proteinExistence type="inferred from homology"/>
<comment type="similarity">
    <text evidence="3">Belongs to the TO family.</text>
</comment>
<dbReference type="GO" id="GO:0005615">
    <property type="term" value="C:extracellular space"/>
    <property type="evidence" value="ECO:0007669"/>
    <property type="project" value="TreeGrafter"/>
</dbReference>
<keyword evidence="6" id="KW-1185">Reference proteome</keyword>
<dbReference type="Pfam" id="PF06585">
    <property type="entry name" value="JHBP"/>
    <property type="match status" value="1"/>
</dbReference>
<sequence length="243" mass="27393">MQYYVIILCLIAVCGAKQLPSYINACKPKHTDITKCILKNVEEQVKPRLLNGIPEMGIPTNNPFFVQSIEVSFGNTLKTKVSNMKIWGMEEMIIDNLKFDLDNVLLDINMTIPNMRTQFDYNVEGKVLVLNLDSTGPGQINITNLFSIITTNGTKEAKHGKSYYVFKNINLDAKVGKMSVQLDNLFPGNPEITENANKLFNDNQLVLIEEFAPIIYNVVKNVLLNGLNNIFARFPTDVLFPDD</sequence>
<evidence type="ECO:0000313" key="6">
    <source>
        <dbReference type="Proteomes" id="UP001153709"/>
    </source>
</evidence>
<dbReference type="OrthoDB" id="7419171at2759"/>
<accession>A0A9N9XBI4</accession>
<feature type="chain" id="PRO_5040462324" evidence="4">
    <location>
        <begin position="17"/>
        <end position="243"/>
    </location>
</feature>
<organism evidence="5 6">
    <name type="scientific">Diabrotica balteata</name>
    <name type="common">Banded cucumber beetle</name>
    <dbReference type="NCBI Taxonomy" id="107213"/>
    <lineage>
        <taxon>Eukaryota</taxon>
        <taxon>Metazoa</taxon>
        <taxon>Ecdysozoa</taxon>
        <taxon>Arthropoda</taxon>
        <taxon>Hexapoda</taxon>
        <taxon>Insecta</taxon>
        <taxon>Pterygota</taxon>
        <taxon>Neoptera</taxon>
        <taxon>Endopterygota</taxon>
        <taxon>Coleoptera</taxon>
        <taxon>Polyphaga</taxon>
        <taxon>Cucujiformia</taxon>
        <taxon>Chrysomeloidea</taxon>
        <taxon>Chrysomelidae</taxon>
        <taxon>Galerucinae</taxon>
        <taxon>Diabroticina</taxon>
        <taxon>Diabroticites</taxon>
        <taxon>Diabrotica</taxon>
    </lineage>
</organism>
<evidence type="ECO:0000256" key="3">
    <source>
        <dbReference type="ARBA" id="ARBA00060902"/>
    </source>
</evidence>
<feature type="signal peptide" evidence="4">
    <location>
        <begin position="1"/>
        <end position="16"/>
    </location>
</feature>
<evidence type="ECO:0000256" key="4">
    <source>
        <dbReference type="SAM" id="SignalP"/>
    </source>
</evidence>